<protein>
    <submittedName>
        <fullName evidence="2">Uncharacterized protein</fullName>
    </submittedName>
</protein>
<keyword evidence="1" id="KW-0472">Membrane</keyword>
<reference evidence="3" key="1">
    <citation type="submission" date="2024-06" db="EMBL/GenBank/DDBJ databases">
        <title>Multi-omics analyses provide insights into the biosynthesis of the anticancer antibiotic pleurotin in Hohenbuehelia grisea.</title>
        <authorList>
            <person name="Weaver J.A."/>
            <person name="Alberti F."/>
        </authorList>
    </citation>
    <scope>NUCLEOTIDE SEQUENCE [LARGE SCALE GENOMIC DNA]</scope>
    <source>
        <strain evidence="3">T-177</strain>
    </source>
</reference>
<keyword evidence="1" id="KW-1133">Transmembrane helix</keyword>
<evidence type="ECO:0000313" key="3">
    <source>
        <dbReference type="Proteomes" id="UP001556367"/>
    </source>
</evidence>
<sequence>MPLRSIPVTPFIIMHACLTQVCSEVRTLDEIIRSRNITPNAQSPPSNSPHLPVEILLEIRPFLVEAMAPYLVGRSAAALRRHEAEFRGEYCLQCQGENDSTYGFDIWKWNGSWDFRKCLNTSCCRSQKPPLSLTVHPARRPKLRRYGRIEGWLQVYLSDYPRDTGVTFSRRPSFDIWRIVAEVLRDFDCELKSARLDFVPPSLRSPVYNAGGLPRSSSRLEIVARNGHQQQVDDETVLQRVAESLGLSRLAPLEADFFLRTKPSPSRAPSITPESPYSEWFPPTQPILAMRPSVFASLVSYYCLVRQFLSPAISVITFLHSLLLEVLLIPFNLAALILLRSR</sequence>
<organism evidence="2 3">
    <name type="scientific">Hohenbuehelia grisea</name>
    <dbReference type="NCBI Taxonomy" id="104357"/>
    <lineage>
        <taxon>Eukaryota</taxon>
        <taxon>Fungi</taxon>
        <taxon>Dikarya</taxon>
        <taxon>Basidiomycota</taxon>
        <taxon>Agaricomycotina</taxon>
        <taxon>Agaricomycetes</taxon>
        <taxon>Agaricomycetidae</taxon>
        <taxon>Agaricales</taxon>
        <taxon>Pleurotineae</taxon>
        <taxon>Pleurotaceae</taxon>
        <taxon>Hohenbuehelia</taxon>
    </lineage>
</organism>
<keyword evidence="1" id="KW-0812">Transmembrane</keyword>
<comment type="caution">
    <text evidence="2">The sequence shown here is derived from an EMBL/GenBank/DDBJ whole genome shotgun (WGS) entry which is preliminary data.</text>
</comment>
<proteinExistence type="predicted"/>
<evidence type="ECO:0000256" key="1">
    <source>
        <dbReference type="SAM" id="Phobius"/>
    </source>
</evidence>
<evidence type="ECO:0000313" key="2">
    <source>
        <dbReference type="EMBL" id="KAL0951731.1"/>
    </source>
</evidence>
<name>A0ABR3J8W1_9AGAR</name>
<dbReference type="Proteomes" id="UP001556367">
    <property type="component" value="Unassembled WGS sequence"/>
</dbReference>
<accession>A0ABR3J8W1</accession>
<feature type="transmembrane region" description="Helical" evidence="1">
    <location>
        <begin position="312"/>
        <end position="339"/>
    </location>
</feature>
<gene>
    <name evidence="2" type="ORF">HGRIS_008405</name>
</gene>
<keyword evidence="3" id="KW-1185">Reference proteome</keyword>
<dbReference type="EMBL" id="JASNQZ010000011">
    <property type="protein sequence ID" value="KAL0951731.1"/>
    <property type="molecule type" value="Genomic_DNA"/>
</dbReference>